<evidence type="ECO:0000313" key="2">
    <source>
        <dbReference type="EMBL" id="GAA4929558.1"/>
    </source>
</evidence>
<keyword evidence="3" id="KW-1185">Reference proteome</keyword>
<evidence type="ECO:0000313" key="3">
    <source>
        <dbReference type="Proteomes" id="UP001499993"/>
    </source>
</evidence>
<organism evidence="2 3">
    <name type="scientific">Streptomonospora halophila</name>
    <dbReference type="NCBI Taxonomy" id="427369"/>
    <lineage>
        <taxon>Bacteria</taxon>
        <taxon>Bacillati</taxon>
        <taxon>Actinomycetota</taxon>
        <taxon>Actinomycetes</taxon>
        <taxon>Streptosporangiales</taxon>
        <taxon>Nocardiopsidaceae</taxon>
        <taxon>Streptomonospora</taxon>
    </lineage>
</organism>
<proteinExistence type="predicted"/>
<accession>A0ABP9G6D4</accession>
<feature type="region of interest" description="Disordered" evidence="1">
    <location>
        <begin position="1"/>
        <end position="64"/>
    </location>
</feature>
<dbReference type="EMBL" id="BAABIK010000002">
    <property type="protein sequence ID" value="GAA4929558.1"/>
    <property type="molecule type" value="Genomic_DNA"/>
</dbReference>
<gene>
    <name evidence="2" type="ORF">GCM10023224_06360</name>
</gene>
<comment type="caution">
    <text evidence="2">The sequence shown here is derived from an EMBL/GenBank/DDBJ whole genome shotgun (WGS) entry which is preliminary data.</text>
</comment>
<name>A0ABP9G6D4_9ACTN</name>
<evidence type="ECO:0000256" key="1">
    <source>
        <dbReference type="SAM" id="MobiDB-lite"/>
    </source>
</evidence>
<dbReference type="Proteomes" id="UP001499993">
    <property type="component" value="Unassembled WGS sequence"/>
</dbReference>
<protein>
    <submittedName>
        <fullName evidence="2">Uncharacterized protein</fullName>
    </submittedName>
</protein>
<reference evidence="3" key="1">
    <citation type="journal article" date="2019" name="Int. J. Syst. Evol. Microbiol.">
        <title>The Global Catalogue of Microorganisms (GCM) 10K type strain sequencing project: providing services to taxonomists for standard genome sequencing and annotation.</title>
        <authorList>
            <consortium name="The Broad Institute Genomics Platform"/>
            <consortium name="The Broad Institute Genome Sequencing Center for Infectious Disease"/>
            <person name="Wu L."/>
            <person name="Ma J."/>
        </authorList>
    </citation>
    <scope>NUCLEOTIDE SEQUENCE [LARGE SCALE GENOMIC DNA]</scope>
    <source>
        <strain evidence="3">JCM 18123</strain>
    </source>
</reference>
<sequence>MAAAAAVSDRGRPTHLSARPRTPATPDRFTRCPAPAYPRSSRTAGAGPVYIRRYPGTTPKESAP</sequence>